<dbReference type="PANTHER" id="PTHR47190">
    <property type="entry name" value="DEHYDROGENASE, PUTATIVE-RELATED"/>
    <property type="match status" value="1"/>
</dbReference>
<evidence type="ECO:0000259" key="2">
    <source>
        <dbReference type="Pfam" id="PF16010"/>
    </source>
</evidence>
<comment type="caution">
    <text evidence="3">The sequence shown here is derived from an EMBL/GenBank/DDBJ whole genome shotgun (WGS) entry which is preliminary data.</text>
</comment>
<reference evidence="4" key="1">
    <citation type="journal article" date="2014" name="Genome Announc.">
        <title>Draft genome sequence of Colletotrichum sublineola, a destructive pathogen of cultivated sorghum.</title>
        <authorList>
            <person name="Baroncelli R."/>
            <person name="Sanz-Martin J.M."/>
            <person name="Rech G.E."/>
            <person name="Sukno S.A."/>
            <person name="Thon M.R."/>
        </authorList>
    </citation>
    <scope>NUCLEOTIDE SEQUENCE [LARGE SCALE GENOMIC DNA]</scope>
    <source>
        <strain evidence="4">TX430BB</strain>
    </source>
</reference>
<feature type="domain" description="Cellobiose dehydrogenase-like cytochrome" evidence="2">
    <location>
        <begin position="51"/>
        <end position="230"/>
    </location>
</feature>
<dbReference type="Pfam" id="PF16010">
    <property type="entry name" value="CDH-cyt"/>
    <property type="match status" value="1"/>
</dbReference>
<gene>
    <name evidence="3" type="ORF">CSUB01_09225</name>
</gene>
<dbReference type="OMA" id="INPHRIL"/>
<protein>
    <recommendedName>
        <fullName evidence="2">Cellobiose dehydrogenase-like cytochrome domain-containing protein</fullName>
    </recommendedName>
</protein>
<keyword evidence="4" id="KW-1185">Reference proteome</keyword>
<dbReference type="PANTHER" id="PTHR47190:SF1">
    <property type="entry name" value="GLUCOSE-METHANOL-CHOLINE OXIDOREDUCTASE N-TERMINAL DOMAIN-CONTAINING PROTEIN"/>
    <property type="match status" value="1"/>
</dbReference>
<feature type="compositionally biased region" description="Basic and acidic residues" evidence="1">
    <location>
        <begin position="267"/>
        <end position="280"/>
    </location>
</feature>
<dbReference type="Proteomes" id="UP000027238">
    <property type="component" value="Unassembled WGS sequence"/>
</dbReference>
<dbReference type="Gene3D" id="2.60.40.1210">
    <property type="entry name" value="Cellobiose dehydrogenase, cytochrome domain"/>
    <property type="match status" value="1"/>
</dbReference>
<proteinExistence type="predicted"/>
<dbReference type="STRING" id="1173701.A0A066Y075"/>
<accession>A0A066Y075</accession>
<sequence>MVYNLRSFFNTALITSITLFTFIALPLTIRAAPTTHSAVLDARNNGATTAFTDPVTNISFQRFFGAKSGFAFGIALPQSPNDSFIGQTSFPLASGAAGWGDWSLTSDMKGPLLMAAWASPDGQVLSSFRQAANEDDNPPEVTGKFSVRPIASGTSVNGSFLTYTFLCQGCLDASFGLGAADTAGTFEMGWALGDKAVGNPGSSAAVLNFHNVGFGGFDADLQAARFADFDAWAALASPTPLAPSAGATAFAPGKAGGGDDDDDDDDDKKKGDKKGGDKKGGGSGDDSDDDDD</sequence>
<feature type="region of interest" description="Disordered" evidence="1">
    <location>
        <begin position="242"/>
        <end position="292"/>
    </location>
</feature>
<dbReference type="EMBL" id="JMSE01000149">
    <property type="protein sequence ID" value="KDN71605.1"/>
    <property type="molecule type" value="Genomic_DNA"/>
</dbReference>
<evidence type="ECO:0000256" key="1">
    <source>
        <dbReference type="SAM" id="MobiDB-lite"/>
    </source>
</evidence>
<evidence type="ECO:0000313" key="3">
    <source>
        <dbReference type="EMBL" id="KDN71605.1"/>
    </source>
</evidence>
<dbReference type="OrthoDB" id="413885at2759"/>
<dbReference type="InterPro" id="IPR015920">
    <property type="entry name" value="Cellobiose_DH-like_cyt"/>
</dbReference>
<dbReference type="AlphaFoldDB" id="A0A066Y075"/>
<dbReference type="eggNOG" id="ENOG502T9E2">
    <property type="taxonomic scope" value="Eukaryota"/>
</dbReference>
<dbReference type="InterPro" id="IPR053208">
    <property type="entry name" value="GMC_Oxidoreductase_CD"/>
</dbReference>
<organism evidence="3 4">
    <name type="scientific">Colletotrichum sublineola</name>
    <name type="common">Sorghum anthracnose fungus</name>
    <dbReference type="NCBI Taxonomy" id="1173701"/>
    <lineage>
        <taxon>Eukaryota</taxon>
        <taxon>Fungi</taxon>
        <taxon>Dikarya</taxon>
        <taxon>Ascomycota</taxon>
        <taxon>Pezizomycotina</taxon>
        <taxon>Sordariomycetes</taxon>
        <taxon>Hypocreomycetidae</taxon>
        <taxon>Glomerellales</taxon>
        <taxon>Glomerellaceae</taxon>
        <taxon>Colletotrichum</taxon>
        <taxon>Colletotrichum graminicola species complex</taxon>
    </lineage>
</organism>
<name>A0A066Y075_COLSU</name>
<dbReference type="SUPFAM" id="SSF49344">
    <property type="entry name" value="CBD9-like"/>
    <property type="match status" value="1"/>
</dbReference>
<dbReference type="HOGENOM" id="CLU_081649_0_0_1"/>
<dbReference type="CDD" id="cd09630">
    <property type="entry name" value="CDH_like_cytochrome"/>
    <property type="match status" value="1"/>
</dbReference>
<evidence type="ECO:0000313" key="4">
    <source>
        <dbReference type="Proteomes" id="UP000027238"/>
    </source>
</evidence>